<dbReference type="AlphaFoldDB" id="A0A2D4F0N0"/>
<name>A0A2D4F0N0_MICCO</name>
<dbReference type="EMBL" id="IACJ01045774">
    <property type="protein sequence ID" value="LAA41053.1"/>
    <property type="molecule type" value="Transcribed_RNA"/>
</dbReference>
<accession>A0A2D4F0N0</accession>
<reference evidence="1" key="2">
    <citation type="submission" date="2017-11" db="EMBL/GenBank/DDBJ databases">
        <title>Coralsnake Venomics: Analyses of Venom Gland Transcriptomes and Proteomes of Six Brazilian Taxa.</title>
        <authorList>
            <person name="Aird S.D."/>
            <person name="Jorge da Silva N."/>
            <person name="Qiu L."/>
            <person name="Villar-Briones A."/>
            <person name="Aparecida-Saddi V."/>
            <person name="Campos-Telles M.P."/>
            <person name="Grau M."/>
            <person name="Mikheyev A.S."/>
        </authorList>
    </citation>
    <scope>NUCLEOTIDE SEQUENCE</scope>
    <source>
        <tissue evidence="1">Venom_gland</tissue>
    </source>
</reference>
<reference evidence="1" key="1">
    <citation type="submission" date="2017-07" db="EMBL/GenBank/DDBJ databases">
        <authorList>
            <person name="Mikheyev A."/>
            <person name="Grau M."/>
        </authorList>
    </citation>
    <scope>NUCLEOTIDE SEQUENCE</scope>
    <source>
        <tissue evidence="1">Venom_gland</tissue>
    </source>
</reference>
<evidence type="ECO:0000313" key="1">
    <source>
        <dbReference type="EMBL" id="LAA41053.1"/>
    </source>
</evidence>
<protein>
    <submittedName>
        <fullName evidence="1">Uncharacterized protein</fullName>
    </submittedName>
</protein>
<proteinExistence type="predicted"/>
<sequence length="132" mass="15803">MGRPIQIIWKGRKKPKKRWTLNIQLIKGKEYVNKLKEELKYFLKENNNEATMKQNIWDTMKAVIRGTTISYNARRNRENYAQQNNLKLRIKELESQLQSTPKDRRLQYQMIVTKHKLNLLEQEGMITKLTAA</sequence>
<organism evidence="1">
    <name type="scientific">Micrurus corallinus</name>
    <name type="common">Brazilian coral snake</name>
    <dbReference type="NCBI Taxonomy" id="54390"/>
    <lineage>
        <taxon>Eukaryota</taxon>
        <taxon>Metazoa</taxon>
        <taxon>Chordata</taxon>
        <taxon>Craniata</taxon>
        <taxon>Vertebrata</taxon>
        <taxon>Euteleostomi</taxon>
        <taxon>Lepidosauria</taxon>
        <taxon>Squamata</taxon>
        <taxon>Bifurcata</taxon>
        <taxon>Unidentata</taxon>
        <taxon>Episquamata</taxon>
        <taxon>Toxicofera</taxon>
        <taxon>Serpentes</taxon>
        <taxon>Colubroidea</taxon>
        <taxon>Elapidae</taxon>
        <taxon>Elapinae</taxon>
        <taxon>Micrurus</taxon>
    </lineage>
</organism>